<reference evidence="4" key="2">
    <citation type="submission" date="2013-10" db="EMBL/GenBank/DDBJ databases">
        <authorList>
            <person name="Aslett M."/>
        </authorList>
    </citation>
    <scope>NUCLEOTIDE SEQUENCE [LARGE SCALE GENOMIC DNA]</scope>
    <source>
        <strain evidence="4">Weybridge</strain>
    </source>
</reference>
<dbReference type="SMART" id="SM00365">
    <property type="entry name" value="LRR_SD22"/>
    <property type="match status" value="2"/>
</dbReference>
<dbReference type="VEuPathDB" id="ToxoDB:EMWEY_00037020"/>
<dbReference type="PANTHER" id="PTHR46652:SF3">
    <property type="entry name" value="LEUCINE-RICH REPEAT-CONTAINING PROTEIN 9"/>
    <property type="match status" value="1"/>
</dbReference>
<feature type="compositionally biased region" description="Low complexity" evidence="3">
    <location>
        <begin position="178"/>
        <end position="188"/>
    </location>
</feature>
<dbReference type="GeneID" id="25337688"/>
<sequence length="931" mass="98405">MRRNLRSPHLRPGAAVCVKGVFSGSLGNHLGIRTASKPLQSEWSSGGRASQETPLAVALGCQPGQPQENSNSSSSRGNYECIAPCSSNTAETAARSNTSGSLCSKGMQDRRRRRAPQRQASQPACVSGLGCFSSKQPLMGVSDDPTHSSPCNGNGNDSTSNYNYSSNVILHLPQRTCSSRADGSRASGGPRGNDDASQRSATEQSQHESTKNCYFRPYEGDEGGRGDPGTAAATAGTAAAPVAPIEGHALPSVFSASAAGSFIATKDETKRPLLRISPRQIPEGPGIEGLRRKKAGSVEVSRRPLWKEPKQESRQINDAFVDVGKEAYINLEHAKPPQDPPEEVLKHQLSIQGLHGAAGPTCCSNHTSTSGSCSYSSNRGSCTLKMDLCSYDSTSKGNGTSSSNSHHSSSFSVSGITYRLPILDRVSDIYTVSSLHREQLTARRDDAETRPFPRVMRPLAPPPAAMSVEAPRPPIPIGEPGKHHPMTHGDPNAPDTLEVVRVSEGDEGQLLPVRKGRRSSSCSPHISNSAGQCRIYSCTSSSSSGSSVTKCEETSDPLHHRPGGIYGGLVCSGEAKICSSRNNRNSNTNNNTKNSTANSSSSSCLCNPSSGAAPLDPHKPFRGSCSGKMGEAISASDTVVASSLRAADTMGPAASVKEGKCEDMDGERAPSGGRQDPVKDDGAESPDCSPNNSDDERSLKKTAAGTRVRTVGTLNGGTSASVASTEDISADLSWLYSVTGIRDSSEANLVDTIELIMDRPLGPKTLSALGTFGCLRQLRLVQQQITSLGFVAACKNLQVLHLPENQIESLEGIQNCKFLEEVDLTGNRIADLSVLAMPPPAQRGALTGTIEGGLQRSPEEQASRGTPQGPLEALQRLHTLRLNSNRLRSLRGLEGLVSLRVLQVADNELTHVGAALTNNRNLEQLNVAANQ</sequence>
<protein>
    <submittedName>
        <fullName evidence="4">Leucine rich repeat protein, putative</fullName>
    </submittedName>
</protein>
<feature type="compositionally biased region" description="Low complexity" evidence="3">
    <location>
        <begin position="152"/>
        <end position="164"/>
    </location>
</feature>
<organism evidence="4 5">
    <name type="scientific">Eimeria maxima</name>
    <name type="common">Coccidian parasite</name>
    <dbReference type="NCBI Taxonomy" id="5804"/>
    <lineage>
        <taxon>Eukaryota</taxon>
        <taxon>Sar</taxon>
        <taxon>Alveolata</taxon>
        <taxon>Apicomplexa</taxon>
        <taxon>Conoidasida</taxon>
        <taxon>Coccidia</taxon>
        <taxon>Eucoccidiorida</taxon>
        <taxon>Eimeriorina</taxon>
        <taxon>Eimeriidae</taxon>
        <taxon>Eimeria</taxon>
    </lineage>
</organism>
<evidence type="ECO:0000313" key="5">
    <source>
        <dbReference type="Proteomes" id="UP000030763"/>
    </source>
</evidence>
<evidence type="ECO:0000313" key="4">
    <source>
        <dbReference type="EMBL" id="CDJ61001.1"/>
    </source>
</evidence>
<feature type="region of interest" description="Disordered" evidence="3">
    <location>
        <begin position="176"/>
        <end position="235"/>
    </location>
</feature>
<dbReference type="InterPro" id="IPR032675">
    <property type="entry name" value="LRR_dom_sf"/>
</dbReference>
<dbReference type="PANTHER" id="PTHR46652">
    <property type="entry name" value="LEUCINE-RICH REPEAT AND IQ DOMAIN-CONTAINING PROTEIN 1-RELATED"/>
    <property type="match status" value="1"/>
</dbReference>
<feature type="region of interest" description="Disordered" evidence="3">
    <location>
        <begin position="539"/>
        <end position="564"/>
    </location>
</feature>
<gene>
    <name evidence="4" type="ORF">EMWEY_00037020</name>
</gene>
<reference evidence="4" key="1">
    <citation type="submission" date="2013-10" db="EMBL/GenBank/DDBJ databases">
        <title>Genomic analysis of the causative agents of coccidiosis in chickens.</title>
        <authorList>
            <person name="Reid A.J."/>
            <person name="Blake D."/>
            <person name="Billington K."/>
            <person name="Browne H."/>
            <person name="Dunn M."/>
            <person name="Hung S."/>
            <person name="Kawahara F."/>
            <person name="Miranda-Saavedra D."/>
            <person name="Mourier T."/>
            <person name="Nagra H."/>
            <person name="Otto T.D."/>
            <person name="Rawlings N."/>
            <person name="Sanchez A."/>
            <person name="Sanders M."/>
            <person name="Subramaniam C."/>
            <person name="Tay Y."/>
            <person name="Dear P."/>
            <person name="Doerig C."/>
            <person name="Gruber A."/>
            <person name="Parkinson J."/>
            <person name="Shirley M."/>
            <person name="Wan K.L."/>
            <person name="Berriman M."/>
            <person name="Tomley F."/>
            <person name="Pain A."/>
        </authorList>
    </citation>
    <scope>NUCLEOTIDE SEQUENCE [LARGE SCALE GENOMIC DNA]</scope>
    <source>
        <strain evidence="4">Weybridge</strain>
    </source>
</reference>
<dbReference type="SUPFAM" id="SSF52058">
    <property type="entry name" value="L domain-like"/>
    <property type="match status" value="1"/>
</dbReference>
<dbReference type="EMBL" id="HG721979">
    <property type="protein sequence ID" value="CDJ61001.1"/>
    <property type="molecule type" value="Genomic_DNA"/>
</dbReference>
<evidence type="ECO:0000256" key="2">
    <source>
        <dbReference type="ARBA" id="ARBA00022737"/>
    </source>
</evidence>
<feature type="region of interest" description="Disordered" evidence="3">
    <location>
        <begin position="647"/>
        <end position="704"/>
    </location>
</feature>
<dbReference type="Pfam" id="PF12799">
    <property type="entry name" value="LRR_4"/>
    <property type="match status" value="1"/>
</dbReference>
<feature type="region of interest" description="Disordered" evidence="3">
    <location>
        <begin position="96"/>
        <end position="164"/>
    </location>
</feature>
<keyword evidence="5" id="KW-1185">Reference proteome</keyword>
<keyword evidence="1" id="KW-0433">Leucine-rich repeat</keyword>
<dbReference type="OrthoDB" id="1904536at2759"/>
<dbReference type="RefSeq" id="XP_013337651.1">
    <property type="nucleotide sequence ID" value="XM_013482197.1"/>
</dbReference>
<feature type="region of interest" description="Disordered" evidence="3">
    <location>
        <begin position="581"/>
        <end position="600"/>
    </location>
</feature>
<feature type="compositionally biased region" description="Basic and acidic residues" evidence="3">
    <location>
        <begin position="657"/>
        <end position="668"/>
    </location>
</feature>
<keyword evidence="2" id="KW-0677">Repeat</keyword>
<dbReference type="InterPro" id="IPR001611">
    <property type="entry name" value="Leu-rich_rpt"/>
</dbReference>
<dbReference type="PROSITE" id="PS51450">
    <property type="entry name" value="LRR"/>
    <property type="match status" value="2"/>
</dbReference>
<proteinExistence type="predicted"/>
<evidence type="ECO:0000256" key="1">
    <source>
        <dbReference type="ARBA" id="ARBA00022614"/>
    </source>
</evidence>
<dbReference type="InterPro" id="IPR050836">
    <property type="entry name" value="SDS22/Internalin_LRR"/>
</dbReference>
<dbReference type="AlphaFoldDB" id="U6MAD1"/>
<evidence type="ECO:0000256" key="3">
    <source>
        <dbReference type="SAM" id="MobiDB-lite"/>
    </source>
</evidence>
<feature type="compositionally biased region" description="Basic and acidic residues" evidence="3">
    <location>
        <begin position="550"/>
        <end position="559"/>
    </location>
</feature>
<dbReference type="InterPro" id="IPR025875">
    <property type="entry name" value="Leu-rich_rpt_4"/>
</dbReference>
<dbReference type="Proteomes" id="UP000030763">
    <property type="component" value="Unassembled WGS sequence"/>
</dbReference>
<dbReference type="Gene3D" id="3.80.10.10">
    <property type="entry name" value="Ribonuclease Inhibitor"/>
    <property type="match status" value="1"/>
</dbReference>
<accession>U6MAD1</accession>
<name>U6MAD1_EIMMA</name>